<dbReference type="InterPro" id="IPR024687">
    <property type="entry name" value="MMS19_C"/>
</dbReference>
<protein>
    <recommendedName>
        <fullName evidence="4">MMS19 nucleotide excision repair protein</fullName>
    </recommendedName>
</protein>
<feature type="region of interest" description="Disordered" evidence="5">
    <location>
        <begin position="709"/>
        <end position="729"/>
    </location>
</feature>
<dbReference type="PANTHER" id="PTHR12891">
    <property type="entry name" value="DNA REPAIR/TRANSCRIPTION PROTEIN MET18/MMS19"/>
    <property type="match status" value="1"/>
</dbReference>
<dbReference type="GO" id="GO:0097361">
    <property type="term" value="C:cytosolic [4Fe-4S] assembly targeting complex"/>
    <property type="evidence" value="ECO:0007669"/>
    <property type="project" value="UniProtKB-UniRule"/>
</dbReference>
<dbReference type="InterPro" id="IPR029240">
    <property type="entry name" value="MMS19_N"/>
</dbReference>
<reference evidence="8 9" key="1">
    <citation type="journal article" date="2016" name="Genome Biol. Evol.">
        <title>Divergent and convergent evolution of fungal pathogenicity.</title>
        <authorList>
            <person name="Shang Y."/>
            <person name="Xiao G."/>
            <person name="Zheng P."/>
            <person name="Cen K."/>
            <person name="Zhan S."/>
            <person name="Wang C."/>
        </authorList>
    </citation>
    <scope>NUCLEOTIDE SEQUENCE [LARGE SCALE GENOMIC DNA]</scope>
    <source>
        <strain evidence="8 9">RCEF 2490</strain>
    </source>
</reference>
<keyword evidence="3 4" id="KW-0539">Nucleus</keyword>
<evidence type="ECO:0000313" key="9">
    <source>
        <dbReference type="Proteomes" id="UP000078544"/>
    </source>
</evidence>
<dbReference type="EMBL" id="AZGY01000021">
    <property type="protein sequence ID" value="KZZ90552.1"/>
    <property type="molecule type" value="Genomic_DNA"/>
</dbReference>
<feature type="domain" description="MMS19 N-terminal" evidence="7">
    <location>
        <begin position="71"/>
        <end position="284"/>
    </location>
</feature>
<dbReference type="GO" id="GO:0051604">
    <property type="term" value="P:protein maturation"/>
    <property type="evidence" value="ECO:0007669"/>
    <property type="project" value="UniProtKB-UniRule"/>
</dbReference>
<dbReference type="Pfam" id="PF14500">
    <property type="entry name" value="MMS19_N"/>
    <property type="match status" value="1"/>
</dbReference>
<evidence type="ECO:0000256" key="2">
    <source>
        <dbReference type="ARBA" id="ARBA00022737"/>
    </source>
</evidence>
<dbReference type="AlphaFoldDB" id="A0A167XWC2"/>
<proteinExistence type="inferred from homology"/>
<evidence type="ECO:0000259" key="6">
    <source>
        <dbReference type="Pfam" id="PF12460"/>
    </source>
</evidence>
<evidence type="ECO:0000256" key="3">
    <source>
        <dbReference type="ARBA" id="ARBA00023242"/>
    </source>
</evidence>
<dbReference type="Proteomes" id="UP000078544">
    <property type="component" value="Unassembled WGS sequence"/>
</dbReference>
<sequence length="1201" mass="131980">MADFRQLAIDFVLEEDNVKAVRIAQRAAEEIETASASSNPVARWVESVQPWMPGNDDDVMQDADSTPNWTGRAKALEFLSQTLLHLKPDTLKPSQVDLLVAFFGAMFDVDHKAGILASATALSQITAMKSFHPKSGKDIIEKLCKMQDDFSRQAPQTRLVVFELLRSLIKKPEVIKDLRQRDGEDAPFLRNLVRLCASERYPDCLMVWFDILYLLLSGYPLSNETLEEAFGAFKAYFPITLPRAAQSGVTTEELKSQLRRCFSSTHQLASLALPFLIGKLDQGDGVTVNVKVSCSYVCQAPEALMVDIRQVDVLKTIKACLEQYSEPKESISSYTGRIWTSLKYEVRNGEIEDTIWATLEVLKTLATRLAYDDLRDYTLTVIRDCVNDLATPMYTTSAGRLLVSVLSANPSTFVLMVAPTVTHIKENLRHAKSPTHSLDLLKILRIVLETRLLLTDSTMAEQERTDFAAVDGVFKTLYADIYRSMLCRATDSNASEEEFKLSTEAAQGIGALIFQRQLAERGAETLSNGTLPLLLPASTCEESSNTLFEIATQSRDERVRKFGADDLVNETTRALQRVTQAFPEGFRPLAGKSQQILRRAAAEPSEQSLETIQSLSSLLAYIGCSSVLGSGAVTLQNFLLVARVLMRELHVASDSKASPSIWCTFVFGLHSAIRYLNDACLEKGATTDGAQNPGSLTEITSRYPQLASLGTDDDAQIPTPSPPGSSISETRSDALLVSLYLVGSLYKRAVQPAADRGQLVLSDDFNGSETQHERRYLYLLSEMAAFVIHELSEEQQSSLEVEKYSINLFWGDEVVPLNNVSSLSWLTNGPLNVLSFGILEALRCSRVAKLYGLGVAQRFISESITADPSQVGTTSRPIRRSILAILANKHQVESLDPLLAELQQGLTAALAAIQNNTPTEPSSASHLEVCLSTFAALGGLLRRYSGPKAQTLFQALLTVPDIPTTTSSYSSSSPYLGHHLARGLELIVAPQKFLTRETFAVVKPLWLQKIYVQLVQPMLSAALGRHTSTAVAAEPLLQTNYSIAVLLMIRHMNFSIYEDDADKIVRIAIRVAQILGVGADGMAALQVIKDILVESSDKAEDHIRSLVTICTSIFTNNKVARVRPDWVPADYGVGADSLAVRTGCGKLALEIVGGLPRMFEPRHLLAYEPQVKRDLSTACGLGVRDLRATARLARGAWADVK</sequence>
<accession>A0A167XWC2</accession>
<keyword evidence="2" id="KW-0677">Repeat</keyword>
<organism evidence="8 9">
    <name type="scientific">Moelleriella libera RCEF 2490</name>
    <dbReference type="NCBI Taxonomy" id="1081109"/>
    <lineage>
        <taxon>Eukaryota</taxon>
        <taxon>Fungi</taxon>
        <taxon>Dikarya</taxon>
        <taxon>Ascomycota</taxon>
        <taxon>Pezizomycotina</taxon>
        <taxon>Sordariomycetes</taxon>
        <taxon>Hypocreomycetidae</taxon>
        <taxon>Hypocreales</taxon>
        <taxon>Clavicipitaceae</taxon>
        <taxon>Moelleriella</taxon>
    </lineage>
</organism>
<comment type="caution">
    <text evidence="8">The sequence shown here is derived from an EMBL/GenBank/DDBJ whole genome shotgun (WGS) entry which is preliminary data.</text>
</comment>
<dbReference type="Pfam" id="PF12460">
    <property type="entry name" value="MMS19_C"/>
    <property type="match status" value="1"/>
</dbReference>
<gene>
    <name evidence="8" type="ORF">AAL_07238</name>
</gene>
<comment type="subcellular location">
    <subcellularLocation>
        <location evidence="1 4">Nucleus</location>
    </subcellularLocation>
</comment>
<dbReference type="SUPFAM" id="SSF48371">
    <property type="entry name" value="ARM repeat"/>
    <property type="match status" value="1"/>
</dbReference>
<keyword evidence="4" id="KW-0234">DNA repair</keyword>
<dbReference type="GO" id="GO:0006281">
    <property type="term" value="P:DNA repair"/>
    <property type="evidence" value="ECO:0007669"/>
    <property type="project" value="UniProtKB-UniRule"/>
</dbReference>
<evidence type="ECO:0000259" key="7">
    <source>
        <dbReference type="Pfam" id="PF14500"/>
    </source>
</evidence>
<evidence type="ECO:0000313" key="8">
    <source>
        <dbReference type="EMBL" id="KZZ90552.1"/>
    </source>
</evidence>
<dbReference type="GO" id="GO:0005634">
    <property type="term" value="C:nucleus"/>
    <property type="evidence" value="ECO:0007669"/>
    <property type="project" value="UniProtKB-SubCell"/>
</dbReference>
<evidence type="ECO:0000256" key="1">
    <source>
        <dbReference type="ARBA" id="ARBA00004123"/>
    </source>
</evidence>
<keyword evidence="4" id="KW-0227">DNA damage</keyword>
<comment type="similarity">
    <text evidence="4">Belongs to the MET18/MMS19 family.</text>
</comment>
<dbReference type="InterPro" id="IPR039920">
    <property type="entry name" value="MMS19"/>
</dbReference>
<dbReference type="PANTHER" id="PTHR12891:SF0">
    <property type="entry name" value="MMS19 NUCLEOTIDE EXCISION REPAIR PROTEIN HOMOLOG"/>
    <property type="match status" value="1"/>
</dbReference>
<keyword evidence="9" id="KW-1185">Reference proteome</keyword>
<feature type="domain" description="MMS19 C-terminal" evidence="6">
    <location>
        <begin position="769"/>
        <end position="1117"/>
    </location>
</feature>
<dbReference type="InterPro" id="IPR016024">
    <property type="entry name" value="ARM-type_fold"/>
</dbReference>
<evidence type="ECO:0000256" key="4">
    <source>
        <dbReference type="RuleBase" id="RU367072"/>
    </source>
</evidence>
<evidence type="ECO:0000256" key="5">
    <source>
        <dbReference type="SAM" id="MobiDB-lite"/>
    </source>
</evidence>
<dbReference type="GO" id="GO:0016226">
    <property type="term" value="P:iron-sulfur cluster assembly"/>
    <property type="evidence" value="ECO:0007669"/>
    <property type="project" value="UniProtKB-UniRule"/>
</dbReference>
<name>A0A167XWC2_9HYPO</name>
<dbReference type="OrthoDB" id="342900at2759"/>
<comment type="function">
    <text evidence="4">Key component of the cytosolic iron-sulfur protein assembly (CIA) complex, a multiprotein complex that mediates the incorporation of iron-sulfur cluster into apoproteins specifically involved in DNA metabolism and genomic integrity. In the CIA complex, MMS19 acts as an adapter between early-acting CIA components and a subset of cellular target iron-sulfur proteins.</text>
</comment>
<dbReference type="STRING" id="1081109.A0A167XWC2"/>